<proteinExistence type="predicted"/>
<evidence type="ECO:0000313" key="2">
    <source>
        <dbReference type="Proteomes" id="UP000824782"/>
    </source>
</evidence>
<protein>
    <submittedName>
        <fullName evidence="1">Uncharacterized protein</fullName>
    </submittedName>
</protein>
<dbReference type="EMBL" id="WNYA01001153">
    <property type="protein sequence ID" value="KAG8546287.1"/>
    <property type="molecule type" value="Genomic_DNA"/>
</dbReference>
<reference evidence="1" key="1">
    <citation type="thesis" date="2020" institute="ProQuest LLC" country="789 East Eisenhower Parkway, Ann Arbor, MI, USA">
        <title>Comparative Genomics and Chromosome Evolution.</title>
        <authorList>
            <person name="Mudd A.B."/>
        </authorList>
    </citation>
    <scope>NUCLEOTIDE SEQUENCE</scope>
    <source>
        <strain evidence="1">237g6f4</strain>
        <tissue evidence="1">Blood</tissue>
    </source>
</reference>
<keyword evidence="2" id="KW-1185">Reference proteome</keyword>
<accession>A0AAV6ZG18</accession>
<comment type="caution">
    <text evidence="1">The sequence shown here is derived from an EMBL/GenBank/DDBJ whole genome shotgun (WGS) entry which is preliminary data.</text>
</comment>
<evidence type="ECO:0000313" key="1">
    <source>
        <dbReference type="EMBL" id="KAG8546287.1"/>
    </source>
</evidence>
<dbReference type="AlphaFoldDB" id="A0AAV6ZG18"/>
<sequence length="52" mass="5934">MDRKLLLDVLRFQMGVYSPVVHPTVTRFVTAMETIFLTSPANAAHVMSKWNL</sequence>
<organism evidence="1 2">
    <name type="scientific">Engystomops pustulosus</name>
    <name type="common">Tungara frog</name>
    <name type="synonym">Physalaemus pustulosus</name>
    <dbReference type="NCBI Taxonomy" id="76066"/>
    <lineage>
        <taxon>Eukaryota</taxon>
        <taxon>Metazoa</taxon>
        <taxon>Chordata</taxon>
        <taxon>Craniata</taxon>
        <taxon>Vertebrata</taxon>
        <taxon>Euteleostomi</taxon>
        <taxon>Amphibia</taxon>
        <taxon>Batrachia</taxon>
        <taxon>Anura</taxon>
        <taxon>Neobatrachia</taxon>
        <taxon>Hyloidea</taxon>
        <taxon>Leptodactylidae</taxon>
        <taxon>Leiuperinae</taxon>
        <taxon>Engystomops</taxon>
    </lineage>
</organism>
<gene>
    <name evidence="1" type="ORF">GDO81_019317</name>
</gene>
<dbReference type="Proteomes" id="UP000824782">
    <property type="component" value="Unassembled WGS sequence"/>
</dbReference>
<name>A0AAV6ZG18_ENGPU</name>